<accession>A0AAD9V8T7</accession>
<organism evidence="1 2">
    <name type="scientific">Acropora cervicornis</name>
    <name type="common">Staghorn coral</name>
    <dbReference type="NCBI Taxonomy" id="6130"/>
    <lineage>
        <taxon>Eukaryota</taxon>
        <taxon>Metazoa</taxon>
        <taxon>Cnidaria</taxon>
        <taxon>Anthozoa</taxon>
        <taxon>Hexacorallia</taxon>
        <taxon>Scleractinia</taxon>
        <taxon>Astrocoeniina</taxon>
        <taxon>Acroporidae</taxon>
        <taxon>Acropora</taxon>
    </lineage>
</organism>
<proteinExistence type="predicted"/>
<evidence type="ECO:0000313" key="2">
    <source>
        <dbReference type="Proteomes" id="UP001249851"/>
    </source>
</evidence>
<reference evidence="1" key="2">
    <citation type="journal article" date="2023" name="Science">
        <title>Genomic signatures of disease resistance in endangered staghorn corals.</title>
        <authorList>
            <person name="Vollmer S.V."/>
            <person name="Selwyn J.D."/>
            <person name="Despard B.A."/>
            <person name="Roesel C.L."/>
        </authorList>
    </citation>
    <scope>NUCLEOTIDE SEQUENCE</scope>
    <source>
        <strain evidence="1">K2</strain>
    </source>
</reference>
<comment type="caution">
    <text evidence="1">The sequence shown here is derived from an EMBL/GenBank/DDBJ whole genome shotgun (WGS) entry which is preliminary data.</text>
</comment>
<dbReference type="AlphaFoldDB" id="A0AAD9V8T7"/>
<protein>
    <submittedName>
        <fullName evidence="1">Uncharacterized protein</fullName>
    </submittedName>
</protein>
<evidence type="ECO:0000313" key="1">
    <source>
        <dbReference type="EMBL" id="KAK2565172.1"/>
    </source>
</evidence>
<keyword evidence="2" id="KW-1185">Reference proteome</keyword>
<dbReference type="Proteomes" id="UP001249851">
    <property type="component" value="Unassembled WGS sequence"/>
</dbReference>
<reference evidence="1" key="1">
    <citation type="journal article" date="2023" name="G3 (Bethesda)">
        <title>Whole genome assembly and annotation of the endangered Caribbean coral Acropora cervicornis.</title>
        <authorList>
            <person name="Selwyn J.D."/>
            <person name="Vollmer S.V."/>
        </authorList>
    </citation>
    <scope>NUCLEOTIDE SEQUENCE</scope>
    <source>
        <strain evidence="1">K2</strain>
    </source>
</reference>
<gene>
    <name evidence="1" type="ORF">P5673_011099</name>
</gene>
<dbReference type="EMBL" id="JARQWQ010000020">
    <property type="protein sequence ID" value="KAK2565172.1"/>
    <property type="molecule type" value="Genomic_DNA"/>
</dbReference>
<sequence length="90" mass="10082">MPSEYVCVWTIANWELKFKQNGICSLFPSDFVLVHKYSPGPYRAHPINRADYLSLVHTQHLCLSAVGSSLYSVYTRATCELTVATSVAIN</sequence>
<name>A0AAD9V8T7_ACRCE</name>